<dbReference type="AlphaFoldDB" id="A0A0W1A3G2"/>
<evidence type="ECO:0000313" key="2">
    <source>
        <dbReference type="EMBL" id="KTD75901.1"/>
    </source>
</evidence>
<dbReference type="PATRIC" id="fig|45076.6.peg.2713"/>
<sequence>MPQAKNDDLLIKKHQWESLIRQTNSVLKDLHDLRLQIREELNSLTELKKKYPESERIPERVHQNNQSLERIAVMIQETQEQLKSYHQQQDAIDAALDSSRKPQSGRHSF</sequence>
<evidence type="ECO:0000313" key="3">
    <source>
        <dbReference type="Proteomes" id="UP000054662"/>
    </source>
</evidence>
<dbReference type="Proteomes" id="UP000054662">
    <property type="component" value="Unassembled WGS sequence"/>
</dbReference>
<gene>
    <name evidence="2" type="ORF">Lwor_2467</name>
</gene>
<evidence type="ECO:0000256" key="1">
    <source>
        <dbReference type="SAM" id="Coils"/>
    </source>
</evidence>
<feature type="coiled-coil region" evidence="1">
    <location>
        <begin position="27"/>
        <end position="88"/>
    </location>
</feature>
<keyword evidence="3" id="KW-1185">Reference proteome</keyword>
<accession>A0A0W1A3G2</accession>
<proteinExistence type="predicted"/>
<dbReference type="RefSeq" id="WP_058494218.1">
    <property type="nucleotide sequence ID" value="NZ_CBCRUR010000020.1"/>
</dbReference>
<keyword evidence="1" id="KW-0175">Coiled coil</keyword>
<name>A0A0W1A3G2_9GAMM</name>
<reference evidence="2 3" key="1">
    <citation type="submission" date="2015-11" db="EMBL/GenBank/DDBJ databases">
        <title>Genomic analysis of 38 Legionella species identifies large and diverse effector repertoires.</title>
        <authorList>
            <person name="Burstein D."/>
            <person name="Amaro F."/>
            <person name="Zusman T."/>
            <person name="Lifshitz Z."/>
            <person name="Cohen O."/>
            <person name="Gilbert J.A."/>
            <person name="Pupko T."/>
            <person name="Shuman H.A."/>
            <person name="Segal G."/>
        </authorList>
    </citation>
    <scope>NUCLEOTIDE SEQUENCE [LARGE SCALE GENOMIC DNA]</scope>
    <source>
        <strain evidence="2 3">ATCC 49508</strain>
    </source>
</reference>
<protein>
    <submittedName>
        <fullName evidence="2">Uncharacterized protein</fullName>
    </submittedName>
</protein>
<dbReference type="EMBL" id="LNZC01000031">
    <property type="protein sequence ID" value="KTD75901.1"/>
    <property type="molecule type" value="Genomic_DNA"/>
</dbReference>
<comment type="caution">
    <text evidence="2">The sequence shown here is derived from an EMBL/GenBank/DDBJ whole genome shotgun (WGS) entry which is preliminary data.</text>
</comment>
<organism evidence="2 3">
    <name type="scientific">Legionella worsleiensis</name>
    <dbReference type="NCBI Taxonomy" id="45076"/>
    <lineage>
        <taxon>Bacteria</taxon>
        <taxon>Pseudomonadati</taxon>
        <taxon>Pseudomonadota</taxon>
        <taxon>Gammaproteobacteria</taxon>
        <taxon>Legionellales</taxon>
        <taxon>Legionellaceae</taxon>
        <taxon>Legionella</taxon>
    </lineage>
</organism>